<evidence type="ECO:0000256" key="1">
    <source>
        <dbReference type="ARBA" id="ARBA00006342"/>
    </source>
</evidence>
<dbReference type="Proteomes" id="UP000183404">
    <property type="component" value="Unassembled WGS sequence"/>
</dbReference>
<dbReference type="GO" id="GO:0016787">
    <property type="term" value="F:hydrolase activity"/>
    <property type="evidence" value="ECO:0007669"/>
    <property type="project" value="UniProtKB-KW"/>
</dbReference>
<dbReference type="InterPro" id="IPR052216">
    <property type="entry name" value="CRISPR_Csm3_endoribonuclease"/>
</dbReference>
<proteinExistence type="inferred from homology"/>
<organism evidence="10 11">
    <name type="scientific">Thermoanaerobacter thermohydrosulfuricus</name>
    <name type="common">Clostridium thermohydrosulfuricum</name>
    <dbReference type="NCBI Taxonomy" id="1516"/>
    <lineage>
        <taxon>Bacteria</taxon>
        <taxon>Bacillati</taxon>
        <taxon>Bacillota</taxon>
        <taxon>Clostridia</taxon>
        <taxon>Thermoanaerobacterales</taxon>
        <taxon>Thermoanaerobacteraceae</taxon>
        <taxon>Thermoanaerobacter</taxon>
    </lineage>
</organism>
<evidence type="ECO:0000259" key="9">
    <source>
        <dbReference type="Pfam" id="PF03787"/>
    </source>
</evidence>
<evidence type="ECO:0000256" key="3">
    <source>
        <dbReference type="ARBA" id="ARBA00022722"/>
    </source>
</evidence>
<comment type="similarity">
    <text evidence="1">Belongs to the CRISPR-associated Csm3 family.</text>
</comment>
<dbReference type="GO" id="GO:0004519">
    <property type="term" value="F:endonuclease activity"/>
    <property type="evidence" value="ECO:0007669"/>
    <property type="project" value="UniProtKB-KW"/>
</dbReference>
<dbReference type="PANTHER" id="PTHR35579:SF6">
    <property type="entry name" value="DUF324 DOMAIN-CONTAINING PROTEIN"/>
    <property type="match status" value="1"/>
</dbReference>
<evidence type="ECO:0000313" key="10">
    <source>
        <dbReference type="EMBL" id="SDF01365.1"/>
    </source>
</evidence>
<keyword evidence="3" id="KW-0540">Nuclease</keyword>
<dbReference type="GO" id="GO:0051607">
    <property type="term" value="P:defense response to virus"/>
    <property type="evidence" value="ECO:0007669"/>
    <property type="project" value="UniProtKB-KW"/>
</dbReference>
<evidence type="ECO:0000256" key="2">
    <source>
        <dbReference type="ARBA" id="ARBA00022150"/>
    </source>
</evidence>
<dbReference type="EMBL" id="FNBS01000002">
    <property type="protein sequence ID" value="SDF01365.1"/>
    <property type="molecule type" value="Genomic_DNA"/>
</dbReference>
<evidence type="ECO:0000256" key="5">
    <source>
        <dbReference type="ARBA" id="ARBA00022801"/>
    </source>
</evidence>
<accession>A0A1G7HLQ1</accession>
<evidence type="ECO:0000256" key="4">
    <source>
        <dbReference type="ARBA" id="ARBA00022759"/>
    </source>
</evidence>
<dbReference type="Pfam" id="PF03787">
    <property type="entry name" value="RAMPs"/>
    <property type="match status" value="1"/>
</dbReference>
<evidence type="ECO:0000313" key="11">
    <source>
        <dbReference type="Proteomes" id="UP000183404"/>
    </source>
</evidence>
<gene>
    <name evidence="10" type="ORF">SAMN04244560_00098</name>
</gene>
<evidence type="ECO:0000256" key="6">
    <source>
        <dbReference type="ARBA" id="ARBA00022884"/>
    </source>
</evidence>
<dbReference type="PANTHER" id="PTHR35579">
    <property type="entry name" value="CRISPR SYSTEM CMS ENDORIBONUCLEASE CSM3"/>
    <property type="match status" value="1"/>
</dbReference>
<keyword evidence="4" id="KW-0255">Endonuclease</keyword>
<feature type="domain" description="CRISPR type III-associated protein" evidence="9">
    <location>
        <begin position="14"/>
        <end position="201"/>
    </location>
</feature>
<dbReference type="AlphaFoldDB" id="A0A1G7HLQ1"/>
<reference evidence="10 11" key="1">
    <citation type="submission" date="2016-10" db="EMBL/GenBank/DDBJ databases">
        <authorList>
            <person name="de Groot N.N."/>
        </authorList>
    </citation>
    <scope>NUCLEOTIDE SEQUENCE [LARGE SCALE GENOMIC DNA]</scope>
    <source>
        <strain evidence="10 11">DSM 569</strain>
    </source>
</reference>
<dbReference type="GO" id="GO:0003723">
    <property type="term" value="F:RNA binding"/>
    <property type="evidence" value="ECO:0007669"/>
    <property type="project" value="UniProtKB-KW"/>
</dbReference>
<dbReference type="RefSeq" id="WP_074591883.1">
    <property type="nucleotide sequence ID" value="NZ_FNBS01000002.1"/>
</dbReference>
<keyword evidence="7" id="KW-0051">Antiviral defense</keyword>
<dbReference type="InterPro" id="IPR005537">
    <property type="entry name" value="RAMP_III_fam"/>
</dbReference>
<keyword evidence="5" id="KW-0378">Hydrolase</keyword>
<protein>
    <recommendedName>
        <fullName evidence="2">CRISPR system Cms endoribonuclease Csm3</fullName>
    </recommendedName>
    <alternativeName>
        <fullName evidence="8">CRISPR type III A-associated RAMP protein Csm3</fullName>
    </alternativeName>
</protein>
<dbReference type="InterPro" id="IPR013412">
    <property type="entry name" value="CRISPR-assoc_RAMP_Csm3"/>
</dbReference>
<keyword evidence="6" id="KW-0694">RNA-binding</keyword>
<name>A0A1G7HLQ1_THETY</name>
<evidence type="ECO:0000256" key="7">
    <source>
        <dbReference type="ARBA" id="ARBA00023118"/>
    </source>
</evidence>
<dbReference type="NCBIfam" id="TIGR02582">
    <property type="entry name" value="cas7_TM1809"/>
    <property type="match status" value="1"/>
</dbReference>
<sequence length="223" mass="24916">MRLVKVLNIKKIMKVKTGLRIAGSDEEIRIGGIDNPIIRDPLTGYPYIPGSSLKGSLRSILEISSGKTEPCSCGRCSICKIFGKANKKETEELREHTRIIHTRIIVRDAFLTENSKRILNELLPFGVEIKKENTIDRIKGTAKPRTFDRIPKGVEFEVNIVLKIFEGDNEDELLDVLNLAFKLVEFNYIGGSGSRGYGQVEFTDAGITVFDVAEEINKVMGSK</sequence>
<evidence type="ECO:0000256" key="8">
    <source>
        <dbReference type="ARBA" id="ARBA00033183"/>
    </source>
</evidence>